<dbReference type="Proteomes" id="UP000625711">
    <property type="component" value="Unassembled WGS sequence"/>
</dbReference>
<accession>A0A834HTX5</accession>
<name>A0A834HTX5_RHYFE</name>
<dbReference type="EMBL" id="JAACXV010014582">
    <property type="protein sequence ID" value="KAF7265911.1"/>
    <property type="molecule type" value="Genomic_DNA"/>
</dbReference>
<keyword evidence="2" id="KW-1185">Reference proteome</keyword>
<sequence>MHRLPVFQPIDLPSFFLHDINGLRKMADGSPGVIVHLGDLKNIRKSTAGRSEPAAALLRHLFYKQKRFPFGACDIYCLSCRDLVFCTWKLSGNRRGGRKKCGGLVQIGHR</sequence>
<evidence type="ECO:0000313" key="2">
    <source>
        <dbReference type="Proteomes" id="UP000625711"/>
    </source>
</evidence>
<evidence type="ECO:0000313" key="1">
    <source>
        <dbReference type="EMBL" id="KAF7265911.1"/>
    </source>
</evidence>
<comment type="caution">
    <text evidence="1">The sequence shown here is derived from an EMBL/GenBank/DDBJ whole genome shotgun (WGS) entry which is preliminary data.</text>
</comment>
<proteinExistence type="predicted"/>
<reference evidence="1" key="1">
    <citation type="submission" date="2020-08" db="EMBL/GenBank/DDBJ databases">
        <title>Genome sequencing and assembly of the red palm weevil Rhynchophorus ferrugineus.</title>
        <authorList>
            <person name="Dias G.B."/>
            <person name="Bergman C.M."/>
            <person name="Manee M."/>
        </authorList>
    </citation>
    <scope>NUCLEOTIDE SEQUENCE</scope>
    <source>
        <strain evidence="1">AA-2017</strain>
        <tissue evidence="1">Whole larva</tissue>
    </source>
</reference>
<protein>
    <submittedName>
        <fullName evidence="1">Uncharacterized protein</fullName>
    </submittedName>
</protein>
<gene>
    <name evidence="1" type="ORF">GWI33_020656</name>
</gene>
<organism evidence="1 2">
    <name type="scientific">Rhynchophorus ferrugineus</name>
    <name type="common">Red palm weevil</name>
    <name type="synonym">Curculio ferrugineus</name>
    <dbReference type="NCBI Taxonomy" id="354439"/>
    <lineage>
        <taxon>Eukaryota</taxon>
        <taxon>Metazoa</taxon>
        <taxon>Ecdysozoa</taxon>
        <taxon>Arthropoda</taxon>
        <taxon>Hexapoda</taxon>
        <taxon>Insecta</taxon>
        <taxon>Pterygota</taxon>
        <taxon>Neoptera</taxon>
        <taxon>Endopterygota</taxon>
        <taxon>Coleoptera</taxon>
        <taxon>Polyphaga</taxon>
        <taxon>Cucujiformia</taxon>
        <taxon>Curculionidae</taxon>
        <taxon>Dryophthorinae</taxon>
        <taxon>Rhynchophorus</taxon>
    </lineage>
</organism>
<dbReference type="AlphaFoldDB" id="A0A834HTX5"/>